<dbReference type="Gene3D" id="3.40.50.720">
    <property type="entry name" value="NAD(P)-binding Rossmann-like Domain"/>
    <property type="match status" value="1"/>
</dbReference>
<dbReference type="Proteomes" id="UP000678016">
    <property type="component" value="Chromosome"/>
</dbReference>
<protein>
    <submittedName>
        <fullName evidence="3">SDR family NAD(P)-dependent oxidoreductase</fullName>
    </submittedName>
</protein>
<accession>A0ABX8CBJ7</accession>
<evidence type="ECO:0000256" key="1">
    <source>
        <dbReference type="ARBA" id="ARBA00006484"/>
    </source>
</evidence>
<dbReference type="EMBL" id="CP074132">
    <property type="protein sequence ID" value="QUX31786.1"/>
    <property type="molecule type" value="Genomic_DNA"/>
</dbReference>
<evidence type="ECO:0000313" key="3">
    <source>
        <dbReference type="EMBL" id="QUX31786.1"/>
    </source>
</evidence>
<evidence type="ECO:0000313" key="4">
    <source>
        <dbReference type="Proteomes" id="UP000678016"/>
    </source>
</evidence>
<dbReference type="InterPro" id="IPR002347">
    <property type="entry name" value="SDR_fam"/>
</dbReference>
<evidence type="ECO:0000256" key="2">
    <source>
        <dbReference type="ARBA" id="ARBA00023002"/>
    </source>
</evidence>
<keyword evidence="2" id="KW-0560">Oxidoreductase</keyword>
<comment type="similarity">
    <text evidence="1">Belongs to the short-chain dehydrogenases/reductases (SDR) family.</text>
</comment>
<dbReference type="InterPro" id="IPR036291">
    <property type="entry name" value="NAD(P)-bd_dom_sf"/>
</dbReference>
<dbReference type="PANTHER" id="PTHR24320:SF148">
    <property type="entry name" value="NAD(P)-BINDING ROSSMANN-FOLD SUPERFAMILY PROTEIN"/>
    <property type="match status" value="1"/>
</dbReference>
<dbReference type="PANTHER" id="PTHR24320">
    <property type="entry name" value="RETINOL DEHYDROGENASE"/>
    <property type="match status" value="1"/>
</dbReference>
<organism evidence="3 4">
    <name type="scientific">Nocardiopsis akebiae</name>
    <dbReference type="NCBI Taxonomy" id="2831968"/>
    <lineage>
        <taxon>Bacteria</taxon>
        <taxon>Bacillati</taxon>
        <taxon>Actinomycetota</taxon>
        <taxon>Actinomycetes</taxon>
        <taxon>Streptosporangiales</taxon>
        <taxon>Nocardiopsidaceae</taxon>
        <taxon>Nocardiopsis</taxon>
    </lineage>
</organism>
<proteinExistence type="inferred from homology"/>
<keyword evidence="4" id="KW-1185">Reference proteome</keyword>
<dbReference type="SUPFAM" id="SSF51735">
    <property type="entry name" value="NAD(P)-binding Rossmann-fold domains"/>
    <property type="match status" value="1"/>
</dbReference>
<name>A0ABX8CBJ7_9ACTN</name>
<dbReference type="Pfam" id="PF00106">
    <property type="entry name" value="adh_short"/>
    <property type="match status" value="1"/>
</dbReference>
<gene>
    <name evidence="3" type="ORF">KGD83_15410</name>
</gene>
<reference evidence="4" key="1">
    <citation type="submission" date="2021-05" db="EMBL/GenBank/DDBJ databases">
        <title>Direct Submission.</title>
        <authorList>
            <person name="Li K."/>
            <person name="Gao J."/>
        </authorList>
    </citation>
    <scope>NUCLEOTIDE SEQUENCE [LARGE SCALE GENOMIC DNA]</scope>
    <source>
        <strain evidence="4">HDS12</strain>
    </source>
</reference>
<sequence>MMWDPEALPDQGGRTVVVTGATSGIGYFAAQRLAGAGAHVVLAGRSARRLEAAENAIRGQVPSASSSRLVPDLASGDSVAEAAARLAELERVDGLLLNGGSMSLRASDRTFDGLPTLLATHVVANVGLVAGSLPGMIRTGELHGGPTRIVHTSTGFVDRLRGSVEDVRRGSRIGVVAYSRAKAVTEMFAFELDRRLRAAGLPVASLVSRPGIGVDAKTPRRPGVRDETVPVRRHPYTPWAQGKDTAAWSALRALTDPEAEGGELYAPENGVRGRAVRVDPPSLTVSPPVKAMDSVWRQLEELAGVELPIPEDASRA</sequence>